<dbReference type="InterPro" id="IPR027417">
    <property type="entry name" value="P-loop_NTPase"/>
</dbReference>
<dbReference type="InterPro" id="IPR017871">
    <property type="entry name" value="ABC_transporter-like_CS"/>
</dbReference>
<dbReference type="FunFam" id="3.40.50.300:FF:000186">
    <property type="entry name" value="ATP-binding cassette sub-family B member 7, mitochondrial"/>
    <property type="match status" value="1"/>
</dbReference>
<dbReference type="InterPro" id="IPR011527">
    <property type="entry name" value="ABC1_TM_dom"/>
</dbReference>
<protein>
    <submittedName>
        <fullName evidence="11">Metal ABC transporter permease</fullName>
    </submittedName>
</protein>
<evidence type="ECO:0000256" key="3">
    <source>
        <dbReference type="ARBA" id="ARBA00022692"/>
    </source>
</evidence>
<evidence type="ECO:0000259" key="10">
    <source>
        <dbReference type="PROSITE" id="PS50929"/>
    </source>
</evidence>
<dbReference type="Gene3D" id="1.20.1560.10">
    <property type="entry name" value="ABC transporter type 1, transmembrane domain"/>
    <property type="match status" value="1"/>
</dbReference>
<dbReference type="PANTHER" id="PTHR24221">
    <property type="entry name" value="ATP-BINDING CASSETTE SUB-FAMILY B"/>
    <property type="match status" value="1"/>
</dbReference>
<feature type="transmembrane region" description="Helical" evidence="8">
    <location>
        <begin position="42"/>
        <end position="63"/>
    </location>
</feature>
<feature type="domain" description="ABC transmembrane type-1" evidence="10">
    <location>
        <begin position="43"/>
        <end position="331"/>
    </location>
</feature>
<dbReference type="GO" id="GO:0005886">
    <property type="term" value="C:plasma membrane"/>
    <property type="evidence" value="ECO:0007669"/>
    <property type="project" value="UniProtKB-SubCell"/>
</dbReference>
<keyword evidence="7 8" id="KW-0472">Membrane</keyword>
<evidence type="ECO:0000313" key="11">
    <source>
        <dbReference type="EMBL" id="GEO80870.1"/>
    </source>
</evidence>
<feature type="transmembrane region" description="Helical" evidence="8">
    <location>
        <begin position="187"/>
        <end position="207"/>
    </location>
</feature>
<feature type="domain" description="ABC transporter" evidence="9">
    <location>
        <begin position="365"/>
        <end position="599"/>
    </location>
</feature>
<accession>A0A512H655</accession>
<evidence type="ECO:0000256" key="2">
    <source>
        <dbReference type="ARBA" id="ARBA00022448"/>
    </source>
</evidence>
<feature type="transmembrane region" description="Helical" evidence="8">
    <location>
        <begin position="274"/>
        <end position="292"/>
    </location>
</feature>
<dbReference type="InterPro" id="IPR036640">
    <property type="entry name" value="ABC1_TM_sf"/>
</dbReference>
<evidence type="ECO:0000256" key="6">
    <source>
        <dbReference type="ARBA" id="ARBA00022989"/>
    </source>
</evidence>
<evidence type="ECO:0000256" key="8">
    <source>
        <dbReference type="SAM" id="Phobius"/>
    </source>
</evidence>
<dbReference type="PROSITE" id="PS50893">
    <property type="entry name" value="ABC_TRANSPORTER_2"/>
    <property type="match status" value="1"/>
</dbReference>
<evidence type="ECO:0000313" key="12">
    <source>
        <dbReference type="Proteomes" id="UP000321567"/>
    </source>
</evidence>
<dbReference type="PROSITE" id="PS00211">
    <property type="entry name" value="ABC_TRANSPORTER_1"/>
    <property type="match status" value="1"/>
</dbReference>
<dbReference type="SUPFAM" id="SSF52540">
    <property type="entry name" value="P-loop containing nucleoside triphosphate hydrolases"/>
    <property type="match status" value="1"/>
</dbReference>
<dbReference type="GO" id="GO:0006879">
    <property type="term" value="P:intracellular iron ion homeostasis"/>
    <property type="evidence" value="ECO:0007669"/>
    <property type="project" value="TreeGrafter"/>
</dbReference>
<keyword evidence="2" id="KW-0813">Transport</keyword>
<dbReference type="AlphaFoldDB" id="A0A512H655"/>
<gene>
    <name evidence="11" type="ORF">ROR02_10010</name>
</gene>
<dbReference type="Pfam" id="PF00005">
    <property type="entry name" value="ABC_tran"/>
    <property type="match status" value="1"/>
</dbReference>
<evidence type="ECO:0000256" key="5">
    <source>
        <dbReference type="ARBA" id="ARBA00022840"/>
    </source>
</evidence>
<keyword evidence="3 8" id="KW-0812">Transmembrane</keyword>
<dbReference type="OrthoDB" id="5288404at2"/>
<dbReference type="InterPro" id="IPR003439">
    <property type="entry name" value="ABC_transporter-like_ATP-bd"/>
</dbReference>
<sequence length="616" mass="67289">MKRRPADIPPPVPEGLAHDWRILGRLLPHLWPAGEPALRRRMIWAGLLLVAAKVATVATPVFFKHAIDALSHPDASLAGWAAVPVGLILAYGLARIGSQAFNELRDLVFARVVERAIHVIGLRTFRHLHGLSLRFHLERQTGGLSRAIERGTRAIDVILRLFAFRAGPSLLELAMVCAVLGALYDPVFALTIAGTIGVYILWTLGLTEWRMGFRRTMNQFDAEANTKAIDSLLNYETVKYFGNEEHEARRFDRALAAYEDAAVRSHVSLSTLNMGQGVIITGGLIVVMLMAGQRIVQGEMSAGDFVLVNTYLIQLYQPLNFLGVVYREIKQALIDIAVLFALGDTPPEVADRPGAPALRVGRGHVRFEAVSFAYAPDRPILTDVTLDIPPGGTLALVGASGAGKSTLGRLLFRFYDPTAGRVLIDDQDLRAVTQDSLRRAIGIVPQDTVLFNDTIGYNIAYGRPGATQAEIEEAARLAAIHDFVASLKDGYDTRVGERGLKLSGGEKQRVAIARTILKNPALLLFDEATSQLDSATEKEIQAALRQVRTGRTTLIIAHRLSTIVDADQIAVIDAGRVIEQGTHHDLLRRQGAYATLWTHQLQGSFPEETNGGARST</sequence>
<comment type="caution">
    <text evidence="11">The sequence shown here is derived from an EMBL/GenBank/DDBJ whole genome shotgun (WGS) entry which is preliminary data.</text>
</comment>
<feature type="transmembrane region" description="Helical" evidence="8">
    <location>
        <begin position="157"/>
        <end position="181"/>
    </location>
</feature>
<name>A0A512H655_9PROT</name>
<dbReference type="InterPro" id="IPR039421">
    <property type="entry name" value="Type_1_exporter"/>
</dbReference>
<dbReference type="GO" id="GO:0005524">
    <property type="term" value="F:ATP binding"/>
    <property type="evidence" value="ECO:0007669"/>
    <property type="project" value="UniProtKB-KW"/>
</dbReference>
<dbReference type="EMBL" id="BJZO01000019">
    <property type="protein sequence ID" value="GEO80870.1"/>
    <property type="molecule type" value="Genomic_DNA"/>
</dbReference>
<dbReference type="Gene3D" id="3.40.50.300">
    <property type="entry name" value="P-loop containing nucleotide triphosphate hydrolases"/>
    <property type="match status" value="1"/>
</dbReference>
<evidence type="ECO:0000256" key="7">
    <source>
        <dbReference type="ARBA" id="ARBA00023136"/>
    </source>
</evidence>
<dbReference type="InterPro" id="IPR003593">
    <property type="entry name" value="AAA+_ATPase"/>
</dbReference>
<organism evidence="11 12">
    <name type="scientific">Pararhodospirillum oryzae</name>
    <dbReference type="NCBI Taxonomy" id="478448"/>
    <lineage>
        <taxon>Bacteria</taxon>
        <taxon>Pseudomonadati</taxon>
        <taxon>Pseudomonadota</taxon>
        <taxon>Alphaproteobacteria</taxon>
        <taxon>Rhodospirillales</taxon>
        <taxon>Rhodospirillaceae</taxon>
        <taxon>Pararhodospirillum</taxon>
    </lineage>
</organism>
<dbReference type="GO" id="GO:0016887">
    <property type="term" value="F:ATP hydrolysis activity"/>
    <property type="evidence" value="ECO:0007669"/>
    <property type="project" value="InterPro"/>
</dbReference>
<dbReference type="RefSeq" id="WP_147162917.1">
    <property type="nucleotide sequence ID" value="NZ_BJZO01000019.1"/>
</dbReference>
<keyword evidence="6 8" id="KW-1133">Transmembrane helix</keyword>
<keyword evidence="5" id="KW-0067">ATP-binding</keyword>
<dbReference type="SMART" id="SM00382">
    <property type="entry name" value="AAA"/>
    <property type="match status" value="1"/>
</dbReference>
<dbReference type="CDD" id="cd03253">
    <property type="entry name" value="ABCC_ATM1_transporter"/>
    <property type="match status" value="1"/>
</dbReference>
<dbReference type="Proteomes" id="UP000321567">
    <property type="component" value="Unassembled WGS sequence"/>
</dbReference>
<comment type="subcellular location">
    <subcellularLocation>
        <location evidence="1">Cell membrane</location>
        <topology evidence="1">Multi-pass membrane protein</topology>
    </subcellularLocation>
</comment>
<keyword evidence="4" id="KW-0547">Nucleotide-binding</keyword>
<dbReference type="SUPFAM" id="SSF90123">
    <property type="entry name" value="ABC transporter transmembrane region"/>
    <property type="match status" value="1"/>
</dbReference>
<dbReference type="CDD" id="cd18582">
    <property type="entry name" value="ABC_6TM_ATM1_ABCB7"/>
    <property type="match status" value="1"/>
</dbReference>
<dbReference type="PROSITE" id="PS50929">
    <property type="entry name" value="ABC_TM1F"/>
    <property type="match status" value="1"/>
</dbReference>
<evidence type="ECO:0000256" key="4">
    <source>
        <dbReference type="ARBA" id="ARBA00022741"/>
    </source>
</evidence>
<feature type="transmembrane region" description="Helical" evidence="8">
    <location>
        <begin position="75"/>
        <end position="94"/>
    </location>
</feature>
<proteinExistence type="predicted"/>
<dbReference type="PANTHER" id="PTHR24221:SF402">
    <property type="entry name" value="IRON-SULFUR CLUSTERS TRANSPORTER ABCB7, MITOCHONDRIAL"/>
    <property type="match status" value="1"/>
</dbReference>
<dbReference type="Pfam" id="PF00664">
    <property type="entry name" value="ABC_membrane"/>
    <property type="match status" value="1"/>
</dbReference>
<reference evidence="11 12" key="1">
    <citation type="submission" date="2019-07" db="EMBL/GenBank/DDBJ databases">
        <title>Whole genome shotgun sequence of Rhodospirillum oryzae NBRC 107573.</title>
        <authorList>
            <person name="Hosoyama A."/>
            <person name="Uohara A."/>
            <person name="Ohji S."/>
            <person name="Ichikawa N."/>
        </authorList>
    </citation>
    <scope>NUCLEOTIDE SEQUENCE [LARGE SCALE GENOMIC DNA]</scope>
    <source>
        <strain evidence="11 12">NBRC 107573</strain>
    </source>
</reference>
<dbReference type="GO" id="GO:0140359">
    <property type="term" value="F:ABC-type transporter activity"/>
    <property type="evidence" value="ECO:0007669"/>
    <property type="project" value="InterPro"/>
</dbReference>
<evidence type="ECO:0000259" key="9">
    <source>
        <dbReference type="PROSITE" id="PS50893"/>
    </source>
</evidence>
<keyword evidence="12" id="KW-1185">Reference proteome</keyword>
<evidence type="ECO:0000256" key="1">
    <source>
        <dbReference type="ARBA" id="ARBA00004651"/>
    </source>
</evidence>